<dbReference type="PROSITE" id="PS51747">
    <property type="entry name" value="CYT_DCMP_DEAMINASES_2"/>
    <property type="match status" value="1"/>
</dbReference>
<dbReference type="InterPro" id="IPR035105">
    <property type="entry name" value="Deoxycytidylate_deaminase_dom"/>
</dbReference>
<keyword evidence="5 7" id="KW-0862">Zinc</keyword>
<dbReference type="Pfam" id="PF00383">
    <property type="entry name" value="dCMP_cyt_deam_1"/>
    <property type="match status" value="1"/>
</dbReference>
<keyword evidence="4" id="KW-0378">Hydrolase</keyword>
<feature type="domain" description="CMP/dCMP-type deaminase" evidence="8">
    <location>
        <begin position="9"/>
        <end position="146"/>
    </location>
</feature>
<dbReference type="PROSITE" id="PS00903">
    <property type="entry name" value="CYT_DCMP_DEAMINASES_1"/>
    <property type="match status" value="1"/>
</dbReference>
<feature type="active site" description="Proton donor" evidence="6">
    <location>
        <position position="84"/>
    </location>
</feature>
<dbReference type="GO" id="GO:0005737">
    <property type="term" value="C:cytoplasm"/>
    <property type="evidence" value="ECO:0007669"/>
    <property type="project" value="TreeGrafter"/>
</dbReference>
<dbReference type="GO" id="GO:0006220">
    <property type="term" value="P:pyrimidine nucleotide metabolic process"/>
    <property type="evidence" value="ECO:0007669"/>
    <property type="project" value="InterPro"/>
</dbReference>
<dbReference type="InterPro" id="IPR016193">
    <property type="entry name" value="Cytidine_deaminase-like"/>
</dbReference>
<comment type="cofactor">
    <cofactor evidence="1 7">
        <name>Zn(2+)</name>
        <dbReference type="ChEBI" id="CHEBI:29105"/>
    </cofactor>
</comment>
<dbReference type="InterPro" id="IPR016473">
    <property type="entry name" value="dCMP_deaminase"/>
</dbReference>
<organism evidence="9 10">
    <name type="scientific">Candidatus Shapirobacteria bacterium CG09_land_8_20_14_0_10_38_17</name>
    <dbReference type="NCBI Taxonomy" id="1974884"/>
    <lineage>
        <taxon>Bacteria</taxon>
        <taxon>Candidatus Shapironibacteriota</taxon>
    </lineage>
</organism>
<dbReference type="Proteomes" id="UP000231282">
    <property type="component" value="Unassembled WGS sequence"/>
</dbReference>
<dbReference type="SUPFAM" id="SSF53927">
    <property type="entry name" value="Cytidine deaminase-like"/>
    <property type="match status" value="1"/>
</dbReference>
<dbReference type="GO" id="GO:0008270">
    <property type="term" value="F:zinc ion binding"/>
    <property type="evidence" value="ECO:0007669"/>
    <property type="project" value="InterPro"/>
</dbReference>
<comment type="caution">
    <text evidence="9">The sequence shown here is derived from an EMBL/GenBank/DDBJ whole genome shotgun (WGS) entry which is preliminary data.</text>
</comment>
<dbReference type="GO" id="GO:0004132">
    <property type="term" value="F:dCMP deaminase activity"/>
    <property type="evidence" value="ECO:0007669"/>
    <property type="project" value="InterPro"/>
</dbReference>
<reference evidence="10" key="1">
    <citation type="submission" date="2017-09" db="EMBL/GenBank/DDBJ databases">
        <title>Depth-based differentiation of microbial function through sediment-hosted aquifers and enrichment of novel symbionts in the deep terrestrial subsurface.</title>
        <authorList>
            <person name="Probst A.J."/>
            <person name="Ladd B."/>
            <person name="Jarett J.K."/>
            <person name="Geller-Mcgrath D.E."/>
            <person name="Sieber C.M.K."/>
            <person name="Emerson J.B."/>
            <person name="Anantharaman K."/>
            <person name="Thomas B.C."/>
            <person name="Malmstrom R."/>
            <person name="Stieglmeier M."/>
            <person name="Klingl A."/>
            <person name="Woyke T."/>
            <person name="Ryan C.M."/>
            <person name="Banfield J.F."/>
        </authorList>
    </citation>
    <scope>NUCLEOTIDE SEQUENCE [LARGE SCALE GENOMIC DNA]</scope>
</reference>
<evidence type="ECO:0000256" key="1">
    <source>
        <dbReference type="ARBA" id="ARBA00001947"/>
    </source>
</evidence>
<evidence type="ECO:0000313" key="10">
    <source>
        <dbReference type="Proteomes" id="UP000231282"/>
    </source>
</evidence>
<dbReference type="EMBL" id="PEZH01000024">
    <property type="protein sequence ID" value="PIS15163.1"/>
    <property type="molecule type" value="Genomic_DNA"/>
</dbReference>
<protein>
    <submittedName>
        <fullName evidence="9">Cytidine deaminase</fullName>
    </submittedName>
</protein>
<evidence type="ECO:0000313" key="9">
    <source>
        <dbReference type="EMBL" id="PIS15163.1"/>
    </source>
</evidence>
<evidence type="ECO:0000259" key="8">
    <source>
        <dbReference type="PROSITE" id="PS51747"/>
    </source>
</evidence>
<evidence type="ECO:0000256" key="3">
    <source>
        <dbReference type="ARBA" id="ARBA00022723"/>
    </source>
</evidence>
<name>A0A2H0WR89_9BACT</name>
<evidence type="ECO:0000256" key="4">
    <source>
        <dbReference type="ARBA" id="ARBA00022801"/>
    </source>
</evidence>
<dbReference type="AlphaFoldDB" id="A0A2H0WR89"/>
<keyword evidence="3 7" id="KW-0479">Metal-binding</keyword>
<dbReference type="InterPro" id="IPR016192">
    <property type="entry name" value="APOBEC/CMP_deaminase_Zn-bd"/>
</dbReference>
<evidence type="ECO:0000256" key="2">
    <source>
        <dbReference type="ARBA" id="ARBA00006576"/>
    </source>
</evidence>
<feature type="binding site" evidence="7">
    <location>
        <position position="82"/>
    </location>
    <ligand>
        <name>Zn(2+)</name>
        <dbReference type="ChEBI" id="CHEBI:29105"/>
        <note>catalytic</note>
    </ligand>
</feature>
<dbReference type="CDD" id="cd01286">
    <property type="entry name" value="deoxycytidylate_deaminase"/>
    <property type="match status" value="1"/>
</dbReference>
<sequence length="154" mass="17042">MNKKRARPPWGEYFMRIAQLVATRSTCLRRQVGAVLVCGKRILATGYNGAPSGMAHCLDIGCIRDQLKIPSGTRAEICRAIHAEQNTIICALYGVPTGGSTIYVTHQPCTICSKILIGAGIKRIVYLKPYPDKFAQDLLKEAGVKLEKWHFPEK</sequence>
<dbReference type="Gene3D" id="3.40.140.10">
    <property type="entry name" value="Cytidine Deaminase, domain 2"/>
    <property type="match status" value="1"/>
</dbReference>
<dbReference type="PANTHER" id="PTHR11086">
    <property type="entry name" value="DEOXYCYTIDYLATE DEAMINASE-RELATED"/>
    <property type="match status" value="1"/>
</dbReference>
<proteinExistence type="inferred from homology"/>
<evidence type="ECO:0000256" key="7">
    <source>
        <dbReference type="PIRSR" id="PIRSR006019-2"/>
    </source>
</evidence>
<dbReference type="InterPro" id="IPR015517">
    <property type="entry name" value="dCMP_deaminase-rel"/>
</dbReference>
<feature type="binding site" evidence="7">
    <location>
        <position position="109"/>
    </location>
    <ligand>
        <name>Zn(2+)</name>
        <dbReference type="ChEBI" id="CHEBI:29105"/>
        <note>catalytic</note>
    </ligand>
</feature>
<dbReference type="PIRSF" id="PIRSF006019">
    <property type="entry name" value="dCMP_deaminase"/>
    <property type="match status" value="1"/>
</dbReference>
<dbReference type="InterPro" id="IPR002125">
    <property type="entry name" value="CMP_dCMP_dom"/>
</dbReference>
<evidence type="ECO:0000256" key="5">
    <source>
        <dbReference type="ARBA" id="ARBA00022833"/>
    </source>
</evidence>
<feature type="binding site" evidence="7">
    <location>
        <position position="112"/>
    </location>
    <ligand>
        <name>Zn(2+)</name>
        <dbReference type="ChEBI" id="CHEBI:29105"/>
        <note>catalytic</note>
    </ligand>
</feature>
<accession>A0A2H0WR89</accession>
<gene>
    <name evidence="9" type="ORF">COT63_01410</name>
</gene>
<dbReference type="PANTHER" id="PTHR11086:SF18">
    <property type="entry name" value="DEOXYCYTIDYLATE DEAMINASE"/>
    <property type="match status" value="1"/>
</dbReference>
<comment type="similarity">
    <text evidence="2">Belongs to the cytidine and deoxycytidylate deaminase family.</text>
</comment>
<evidence type="ECO:0000256" key="6">
    <source>
        <dbReference type="PIRSR" id="PIRSR006019-1"/>
    </source>
</evidence>